<dbReference type="CDD" id="cd07067">
    <property type="entry name" value="HP_PGM_like"/>
    <property type="match status" value="1"/>
</dbReference>
<proteinExistence type="predicted"/>
<protein>
    <submittedName>
        <fullName evidence="4">Phosphoglycerate mutase</fullName>
    </submittedName>
</protein>
<dbReference type="InterPro" id="IPR029033">
    <property type="entry name" value="His_PPase_superfam"/>
</dbReference>
<keyword evidence="5" id="KW-1185">Reference proteome</keyword>
<comment type="caution">
    <text evidence="4">The sequence shown here is derived from an EMBL/GenBank/DDBJ whole genome shotgun (WGS) entry which is preliminary data.</text>
</comment>
<evidence type="ECO:0000256" key="3">
    <source>
        <dbReference type="PIRSR" id="PIRSR613078-2"/>
    </source>
</evidence>
<dbReference type="OrthoDB" id="9782128at2"/>
<dbReference type="PATRIC" id="fig|1189621.3.peg.4016"/>
<dbReference type="SMART" id="SM00855">
    <property type="entry name" value="PGAM"/>
    <property type="match status" value="1"/>
</dbReference>
<feature type="binding site" evidence="3">
    <location>
        <begin position="10"/>
        <end position="17"/>
    </location>
    <ligand>
        <name>substrate</name>
    </ligand>
</feature>
<dbReference type="GO" id="GO:0045820">
    <property type="term" value="P:negative regulation of glycolytic process"/>
    <property type="evidence" value="ECO:0007669"/>
    <property type="project" value="TreeGrafter"/>
</dbReference>
<feature type="active site" description="Proton donor/acceptor" evidence="2">
    <location>
        <position position="84"/>
    </location>
</feature>
<keyword evidence="1" id="KW-0378">Hydrolase</keyword>
<dbReference type="Proteomes" id="UP000005551">
    <property type="component" value="Unassembled WGS sequence"/>
</dbReference>
<reference evidence="4 5" key="1">
    <citation type="submission" date="2012-05" db="EMBL/GenBank/DDBJ databases">
        <title>Genome sequence of Nitritalea halalkaliphila LW7.</title>
        <authorList>
            <person name="Jangir P.K."/>
            <person name="Singh A."/>
            <person name="Shivaji S."/>
            <person name="Sharma R."/>
        </authorList>
    </citation>
    <scope>NUCLEOTIDE SEQUENCE [LARGE SCALE GENOMIC DNA]</scope>
    <source>
        <strain evidence="4 5">LW7</strain>
    </source>
</reference>
<gene>
    <name evidence="4" type="ORF">A3SI_19326</name>
</gene>
<evidence type="ECO:0000313" key="5">
    <source>
        <dbReference type="Proteomes" id="UP000005551"/>
    </source>
</evidence>
<dbReference type="Gene3D" id="3.40.50.1240">
    <property type="entry name" value="Phosphoglycerate mutase-like"/>
    <property type="match status" value="1"/>
</dbReference>
<feature type="active site" description="Tele-phosphohistidine intermediate" evidence="2">
    <location>
        <position position="11"/>
    </location>
</feature>
<dbReference type="InterPro" id="IPR013078">
    <property type="entry name" value="His_Pase_superF_clade-1"/>
</dbReference>
<dbReference type="AlphaFoldDB" id="I5BT97"/>
<dbReference type="InterPro" id="IPR051695">
    <property type="entry name" value="Phosphoglycerate_Mutase"/>
</dbReference>
<dbReference type="PANTHER" id="PTHR46517">
    <property type="entry name" value="FRUCTOSE-2,6-BISPHOSPHATASE TIGAR"/>
    <property type="match status" value="1"/>
</dbReference>
<dbReference type="InterPro" id="IPR001345">
    <property type="entry name" value="PG/BPGM_mutase_AS"/>
</dbReference>
<accession>I5BT97</accession>
<dbReference type="PANTHER" id="PTHR46517:SF1">
    <property type="entry name" value="FRUCTOSE-2,6-BISPHOSPHATASE TIGAR"/>
    <property type="match status" value="1"/>
</dbReference>
<evidence type="ECO:0000256" key="1">
    <source>
        <dbReference type="ARBA" id="ARBA00022801"/>
    </source>
</evidence>
<evidence type="ECO:0000256" key="2">
    <source>
        <dbReference type="PIRSR" id="PIRSR613078-1"/>
    </source>
</evidence>
<dbReference type="PIRSF" id="PIRSF000709">
    <property type="entry name" value="6PFK_2-Ptase"/>
    <property type="match status" value="1"/>
</dbReference>
<dbReference type="RefSeq" id="WP_009057479.1">
    <property type="nucleotide sequence ID" value="NZ_AJYA01000075.1"/>
</dbReference>
<dbReference type="SUPFAM" id="SSF53254">
    <property type="entry name" value="Phosphoglycerate mutase-like"/>
    <property type="match status" value="1"/>
</dbReference>
<dbReference type="GO" id="GO:0043456">
    <property type="term" value="P:regulation of pentose-phosphate shunt"/>
    <property type="evidence" value="ECO:0007669"/>
    <property type="project" value="TreeGrafter"/>
</dbReference>
<dbReference type="STRING" id="1189621.A3SI_19326"/>
<sequence>MSSKKIYLIRHGQTDYNLRGVVQGSGIDAPLNERGRAQAAAFFQRHQAVPFDKIYVSALQRTRQSVEPFLELGIPVESLAELNEISWGDYEGLPMTPEQNQYYFDMLARWASGDLDHAIAGGESPNQVVARLRKGFARILSPEREAERLILVCMHGRAIRMALSMLCDTPLAEMDQYAHQNLGLYVLSRANEEGPFHVEVANQGPEERDF</sequence>
<dbReference type="EMBL" id="AJYA01000075">
    <property type="protein sequence ID" value="EIM72799.1"/>
    <property type="molecule type" value="Genomic_DNA"/>
</dbReference>
<dbReference type="GO" id="GO:0004331">
    <property type="term" value="F:fructose-2,6-bisphosphate 2-phosphatase activity"/>
    <property type="evidence" value="ECO:0007669"/>
    <property type="project" value="TreeGrafter"/>
</dbReference>
<dbReference type="PROSITE" id="PS00175">
    <property type="entry name" value="PG_MUTASE"/>
    <property type="match status" value="1"/>
</dbReference>
<name>I5BT97_9BACT</name>
<dbReference type="Pfam" id="PF00300">
    <property type="entry name" value="His_Phos_1"/>
    <property type="match status" value="1"/>
</dbReference>
<evidence type="ECO:0000313" key="4">
    <source>
        <dbReference type="EMBL" id="EIM72799.1"/>
    </source>
</evidence>
<dbReference type="GO" id="GO:0005829">
    <property type="term" value="C:cytosol"/>
    <property type="evidence" value="ECO:0007669"/>
    <property type="project" value="TreeGrafter"/>
</dbReference>
<feature type="binding site" evidence="3">
    <location>
        <position position="61"/>
    </location>
    <ligand>
        <name>substrate</name>
    </ligand>
</feature>
<organism evidence="4 5">
    <name type="scientific">Nitritalea halalkaliphila LW7</name>
    <dbReference type="NCBI Taxonomy" id="1189621"/>
    <lineage>
        <taxon>Bacteria</taxon>
        <taxon>Pseudomonadati</taxon>
        <taxon>Bacteroidota</taxon>
        <taxon>Cytophagia</taxon>
        <taxon>Cytophagales</taxon>
        <taxon>Cyclobacteriaceae</taxon>
        <taxon>Nitritalea</taxon>
    </lineage>
</organism>